<accession>A0A9Q3HQG2</accession>
<keyword evidence="12" id="KW-0233">DNA recombination</keyword>
<keyword evidence="5" id="KW-0255">Endonuclease</keyword>
<dbReference type="AlphaFoldDB" id="A0A9Q3HQG2"/>
<dbReference type="GO" id="GO:0032196">
    <property type="term" value="P:transposition"/>
    <property type="evidence" value="ECO:0007669"/>
    <property type="project" value="UniProtKB-KW"/>
</dbReference>
<evidence type="ECO:0000256" key="1">
    <source>
        <dbReference type="ARBA" id="ARBA00022578"/>
    </source>
</evidence>
<evidence type="ECO:0000256" key="3">
    <source>
        <dbReference type="ARBA" id="ARBA00022722"/>
    </source>
</evidence>
<proteinExistence type="predicted"/>
<dbReference type="PANTHER" id="PTHR42648">
    <property type="entry name" value="TRANSPOSASE, PUTATIVE-RELATED"/>
    <property type="match status" value="1"/>
</dbReference>
<dbReference type="GO" id="GO:0005634">
    <property type="term" value="C:nucleus"/>
    <property type="evidence" value="ECO:0007669"/>
    <property type="project" value="UniProtKB-ARBA"/>
</dbReference>
<name>A0A9Q3HQG2_9BASI</name>
<organism evidence="16 17">
    <name type="scientific">Austropuccinia psidii MF-1</name>
    <dbReference type="NCBI Taxonomy" id="1389203"/>
    <lineage>
        <taxon>Eukaryota</taxon>
        <taxon>Fungi</taxon>
        <taxon>Dikarya</taxon>
        <taxon>Basidiomycota</taxon>
        <taxon>Pucciniomycotina</taxon>
        <taxon>Pucciniomycetes</taxon>
        <taxon>Pucciniales</taxon>
        <taxon>Sphaerophragmiaceae</taxon>
        <taxon>Austropuccinia</taxon>
    </lineage>
</organism>
<keyword evidence="3" id="KW-0540">Nuclease</keyword>
<comment type="caution">
    <text evidence="16">The sequence shown here is derived from an EMBL/GenBank/DDBJ whole genome shotgun (WGS) entry which is preliminary data.</text>
</comment>
<comment type="catalytic activity">
    <reaction evidence="13">
        <text>DNA(n) + a 2'-deoxyribonucleoside 5'-triphosphate = DNA(n+1) + diphosphate</text>
        <dbReference type="Rhea" id="RHEA:22508"/>
        <dbReference type="Rhea" id="RHEA-COMP:17339"/>
        <dbReference type="Rhea" id="RHEA-COMP:17340"/>
        <dbReference type="ChEBI" id="CHEBI:33019"/>
        <dbReference type="ChEBI" id="CHEBI:61560"/>
        <dbReference type="ChEBI" id="CHEBI:173112"/>
        <dbReference type="EC" id="2.7.7.49"/>
    </reaction>
</comment>
<evidence type="ECO:0000256" key="13">
    <source>
        <dbReference type="ARBA" id="ARBA00048173"/>
    </source>
</evidence>
<evidence type="ECO:0000256" key="8">
    <source>
        <dbReference type="ARBA" id="ARBA00022884"/>
    </source>
</evidence>
<evidence type="ECO:0000313" key="17">
    <source>
        <dbReference type="Proteomes" id="UP000765509"/>
    </source>
</evidence>
<dbReference type="EMBL" id="AVOT02022208">
    <property type="protein sequence ID" value="MBW0511479.1"/>
    <property type="molecule type" value="Genomic_DNA"/>
</dbReference>
<feature type="domain" description="Integrase catalytic" evidence="15">
    <location>
        <begin position="291"/>
        <end position="408"/>
    </location>
</feature>
<evidence type="ECO:0000256" key="14">
    <source>
        <dbReference type="ARBA" id="ARBA00049244"/>
    </source>
</evidence>
<gene>
    <name evidence="16" type="ORF">O181_051194</name>
</gene>
<keyword evidence="4" id="KW-0479">Metal-binding</keyword>
<evidence type="ECO:0000259" key="15">
    <source>
        <dbReference type="PROSITE" id="PS50994"/>
    </source>
</evidence>
<evidence type="ECO:0000256" key="9">
    <source>
        <dbReference type="ARBA" id="ARBA00022908"/>
    </source>
</evidence>
<evidence type="ECO:0000256" key="5">
    <source>
        <dbReference type="ARBA" id="ARBA00022759"/>
    </source>
</evidence>
<dbReference type="InterPro" id="IPR039537">
    <property type="entry name" value="Retrotran_Ty1/copia-like"/>
</dbReference>
<dbReference type="GO" id="GO:0003964">
    <property type="term" value="F:RNA-directed DNA polymerase activity"/>
    <property type="evidence" value="ECO:0007669"/>
    <property type="project" value="UniProtKB-KW"/>
</dbReference>
<keyword evidence="8" id="KW-0694">RNA-binding</keyword>
<keyword evidence="11" id="KW-0239">DNA-directed DNA polymerase</keyword>
<keyword evidence="6" id="KW-0378">Hydrolase</keyword>
<dbReference type="GO" id="GO:0003723">
    <property type="term" value="F:RNA binding"/>
    <property type="evidence" value="ECO:0007669"/>
    <property type="project" value="UniProtKB-KW"/>
</dbReference>
<comment type="catalytic activity">
    <reaction evidence="14">
        <text>DNA(n) + a 2'-deoxyribonucleoside 5'-triphosphate = DNA(n+1) + diphosphate</text>
        <dbReference type="Rhea" id="RHEA:22508"/>
        <dbReference type="Rhea" id="RHEA-COMP:17339"/>
        <dbReference type="Rhea" id="RHEA-COMP:17340"/>
        <dbReference type="ChEBI" id="CHEBI:33019"/>
        <dbReference type="ChEBI" id="CHEBI:61560"/>
        <dbReference type="ChEBI" id="CHEBI:173112"/>
        <dbReference type="EC" id="2.7.7.7"/>
    </reaction>
</comment>
<keyword evidence="1" id="KW-0815">Transposition</keyword>
<evidence type="ECO:0000256" key="7">
    <source>
        <dbReference type="ARBA" id="ARBA00022842"/>
    </source>
</evidence>
<sequence>MNFHCWAKSLRRLVERTHGKKDDFGTEDNDPDSKRNAEIRTYIKKYIAVDLSNSIKEEDKGKEEKTSTNPLQHPNQLSATCIQPLVWHGQTRLSPQSFFIYKVDWQHRNTSVINRRHREASNRQLKFLSANSPKAGHGIILAHDSPSCTVLNGAIGFKTANGRRLGYWPSRTCGRRIRIPSWRSNLSSLTHGLLKSKLTMESLSYHPSKRCQETPSKQHLVVGKDIINWACPSGNFRLTEVLHFPDIPGTMLSIGKFVRNDGAVKFEEGLFKLIQNSCMHYSSLKGNRWFLLHVPGDMVVTDLIGLFPVSMDKKVYALLVQDHYSSLATFYPLKAKSEAANFVIEWIKKFNNLTKYTVKRLRSDNGGEFLFQLLKEYLESKGIIYERTILYEHHQAGKIERMNRTIAKAARSISKRLVVLGAWEVFDENKGQAIKGRIPRVSKIQIQNIFDLSMIREIRYQDEQVKLMNVSASLHSDAPGSYGEVLALDDQQKWKEAISTKIARMERWRCGWRYQRIQHPRFWAQDGYSRSRETQWEE</sequence>
<dbReference type="InterPro" id="IPR001584">
    <property type="entry name" value="Integrase_cat-core"/>
</dbReference>
<dbReference type="GO" id="GO:0004519">
    <property type="term" value="F:endonuclease activity"/>
    <property type="evidence" value="ECO:0007669"/>
    <property type="project" value="UniProtKB-KW"/>
</dbReference>
<keyword evidence="10" id="KW-0695">RNA-directed DNA polymerase</keyword>
<evidence type="ECO:0000256" key="2">
    <source>
        <dbReference type="ARBA" id="ARBA00022695"/>
    </source>
</evidence>
<evidence type="ECO:0000313" key="16">
    <source>
        <dbReference type="EMBL" id="MBW0511479.1"/>
    </source>
</evidence>
<keyword evidence="11" id="KW-0808">Transferase</keyword>
<evidence type="ECO:0000256" key="12">
    <source>
        <dbReference type="ARBA" id="ARBA00023172"/>
    </source>
</evidence>
<dbReference type="InterPro" id="IPR012337">
    <property type="entry name" value="RNaseH-like_sf"/>
</dbReference>
<keyword evidence="7" id="KW-0460">Magnesium</keyword>
<dbReference type="InterPro" id="IPR036397">
    <property type="entry name" value="RNaseH_sf"/>
</dbReference>
<keyword evidence="9" id="KW-0229">DNA integration</keyword>
<keyword evidence="17" id="KW-1185">Reference proteome</keyword>
<reference evidence="16" key="1">
    <citation type="submission" date="2021-03" db="EMBL/GenBank/DDBJ databases">
        <title>Draft genome sequence of rust myrtle Austropuccinia psidii MF-1, a brazilian biotype.</title>
        <authorList>
            <person name="Quecine M.C."/>
            <person name="Pachon D.M.R."/>
            <person name="Bonatelli M.L."/>
            <person name="Correr F.H."/>
            <person name="Franceschini L.M."/>
            <person name="Leite T.F."/>
            <person name="Margarido G.R.A."/>
            <person name="Almeida C.A."/>
            <person name="Ferrarezi J.A."/>
            <person name="Labate C.A."/>
        </authorList>
    </citation>
    <scope>NUCLEOTIDE SEQUENCE</scope>
    <source>
        <strain evidence="16">MF-1</strain>
    </source>
</reference>
<dbReference type="Gene3D" id="3.30.420.10">
    <property type="entry name" value="Ribonuclease H-like superfamily/Ribonuclease H"/>
    <property type="match status" value="1"/>
</dbReference>
<evidence type="ECO:0000256" key="11">
    <source>
        <dbReference type="ARBA" id="ARBA00022932"/>
    </source>
</evidence>
<keyword evidence="2" id="KW-0548">Nucleotidyltransferase</keyword>
<dbReference type="PANTHER" id="PTHR42648:SF11">
    <property type="entry name" value="TRANSPOSON TY4-P GAG-POL POLYPROTEIN"/>
    <property type="match status" value="1"/>
</dbReference>
<evidence type="ECO:0000256" key="10">
    <source>
        <dbReference type="ARBA" id="ARBA00022918"/>
    </source>
</evidence>
<protein>
    <recommendedName>
        <fullName evidence="15">Integrase catalytic domain-containing protein</fullName>
    </recommendedName>
</protein>
<dbReference type="PROSITE" id="PS50994">
    <property type="entry name" value="INTEGRASE"/>
    <property type="match status" value="1"/>
</dbReference>
<dbReference type="SUPFAM" id="SSF53098">
    <property type="entry name" value="Ribonuclease H-like"/>
    <property type="match status" value="1"/>
</dbReference>
<dbReference type="GO" id="GO:0003887">
    <property type="term" value="F:DNA-directed DNA polymerase activity"/>
    <property type="evidence" value="ECO:0007669"/>
    <property type="project" value="UniProtKB-KW"/>
</dbReference>
<dbReference type="GO" id="GO:0016787">
    <property type="term" value="F:hydrolase activity"/>
    <property type="evidence" value="ECO:0007669"/>
    <property type="project" value="UniProtKB-KW"/>
</dbReference>
<evidence type="ECO:0000256" key="6">
    <source>
        <dbReference type="ARBA" id="ARBA00022801"/>
    </source>
</evidence>
<dbReference type="GO" id="GO:0046872">
    <property type="term" value="F:metal ion binding"/>
    <property type="evidence" value="ECO:0007669"/>
    <property type="project" value="UniProtKB-KW"/>
</dbReference>
<dbReference type="Proteomes" id="UP000765509">
    <property type="component" value="Unassembled WGS sequence"/>
</dbReference>
<evidence type="ECO:0000256" key="4">
    <source>
        <dbReference type="ARBA" id="ARBA00022723"/>
    </source>
</evidence>
<dbReference type="GO" id="GO:0015074">
    <property type="term" value="P:DNA integration"/>
    <property type="evidence" value="ECO:0007669"/>
    <property type="project" value="UniProtKB-KW"/>
</dbReference>
<dbReference type="GO" id="GO:0006310">
    <property type="term" value="P:DNA recombination"/>
    <property type="evidence" value="ECO:0007669"/>
    <property type="project" value="UniProtKB-KW"/>
</dbReference>